<proteinExistence type="inferred from homology"/>
<dbReference type="GO" id="GO:0003677">
    <property type="term" value="F:DNA binding"/>
    <property type="evidence" value="ECO:0007669"/>
    <property type="project" value="UniProtKB-KW"/>
</dbReference>
<dbReference type="PRINTS" id="PR00367">
    <property type="entry name" value="ETHRSPELEMNT"/>
</dbReference>
<reference evidence="10" key="1">
    <citation type="submission" date="2021-08" db="EMBL/GenBank/DDBJ databases">
        <title>WGS assembly of Ceratopteris richardii.</title>
        <authorList>
            <person name="Marchant D.B."/>
            <person name="Chen G."/>
            <person name="Jenkins J."/>
            <person name="Shu S."/>
            <person name="Leebens-Mack J."/>
            <person name="Grimwood J."/>
            <person name="Schmutz J."/>
            <person name="Soltis P."/>
            <person name="Soltis D."/>
            <person name="Chen Z.-H."/>
        </authorList>
    </citation>
    <scope>NUCLEOTIDE SEQUENCE</scope>
    <source>
        <strain evidence="10">Whitten #5841</strain>
        <tissue evidence="10">Leaf</tissue>
    </source>
</reference>
<dbReference type="SMART" id="SM00380">
    <property type="entry name" value="AP2"/>
    <property type="match status" value="1"/>
</dbReference>
<evidence type="ECO:0000256" key="1">
    <source>
        <dbReference type="ARBA" id="ARBA00004123"/>
    </source>
</evidence>
<dbReference type="OMA" id="LNMETAN"/>
<feature type="region of interest" description="Disordered" evidence="8">
    <location>
        <begin position="109"/>
        <end position="177"/>
    </location>
</feature>
<evidence type="ECO:0000256" key="3">
    <source>
        <dbReference type="ARBA" id="ARBA00023125"/>
    </source>
</evidence>
<comment type="subcellular location">
    <subcellularLocation>
        <location evidence="1">Nucleus</location>
    </subcellularLocation>
</comment>
<evidence type="ECO:0000256" key="2">
    <source>
        <dbReference type="ARBA" id="ARBA00023015"/>
    </source>
</evidence>
<feature type="domain" description="AP2/ERF" evidence="9">
    <location>
        <begin position="29"/>
        <end position="86"/>
    </location>
</feature>
<comment type="caution">
    <text evidence="10">The sequence shown here is derived from an EMBL/GenBank/DDBJ whole genome shotgun (WGS) entry which is preliminary data.</text>
</comment>
<sequence>MVATVERSSKLRKSNSSPTDSFTSSSRNRFKGVRMRSWGKWVSEIRLPNCRDRLWLGSFSSAEQAARAFDVAFVCLRGRSEALNFPDSPPAYAPPGLPHHKIVELAKAAGSDAPSTIHSESSSRSEISSRTEYTPSRTSNYAMHSGDSAESRGSAPSSPISSTDSDSIASSSTESQADSLATSPFSFFQEMDVMENLSRFVDISDALSSPSPPAISIPLKCLQQAEWEEYVWGSSLLPHSSFDQQISTFFLPVPIDEDRTELLEPSLWEHSH</sequence>
<dbReference type="EMBL" id="CM035417">
    <property type="protein sequence ID" value="KAH7423529.1"/>
    <property type="molecule type" value="Genomic_DNA"/>
</dbReference>
<dbReference type="SUPFAM" id="SSF54171">
    <property type="entry name" value="DNA-binding domain"/>
    <property type="match status" value="1"/>
</dbReference>
<evidence type="ECO:0000259" key="9">
    <source>
        <dbReference type="PROSITE" id="PS51032"/>
    </source>
</evidence>
<keyword evidence="4" id="KW-0010">Activator</keyword>
<evidence type="ECO:0000256" key="8">
    <source>
        <dbReference type="SAM" id="MobiDB-lite"/>
    </source>
</evidence>
<keyword evidence="11" id="KW-1185">Reference proteome</keyword>
<dbReference type="PROSITE" id="PS51032">
    <property type="entry name" value="AP2_ERF"/>
    <property type="match status" value="1"/>
</dbReference>
<dbReference type="AlphaFoldDB" id="A0A8T2TSM2"/>
<dbReference type="GO" id="GO:0005634">
    <property type="term" value="C:nucleus"/>
    <property type="evidence" value="ECO:0007669"/>
    <property type="project" value="UniProtKB-SubCell"/>
</dbReference>
<keyword evidence="3" id="KW-0238">DNA-binding</keyword>
<feature type="region of interest" description="Disordered" evidence="8">
    <location>
        <begin position="1"/>
        <end position="26"/>
    </location>
</feature>
<dbReference type="GO" id="GO:0003700">
    <property type="term" value="F:DNA-binding transcription factor activity"/>
    <property type="evidence" value="ECO:0007669"/>
    <property type="project" value="InterPro"/>
</dbReference>
<protein>
    <recommendedName>
        <fullName evidence="9">AP2/ERF domain-containing protein</fullName>
    </recommendedName>
</protein>
<evidence type="ECO:0000313" key="11">
    <source>
        <dbReference type="Proteomes" id="UP000825935"/>
    </source>
</evidence>
<feature type="compositionally biased region" description="Low complexity" evidence="8">
    <location>
        <begin position="14"/>
        <end position="26"/>
    </location>
</feature>
<dbReference type="InterPro" id="IPR001471">
    <property type="entry name" value="AP2/ERF_dom"/>
</dbReference>
<name>A0A8T2TSM2_CERRI</name>
<dbReference type="InterPro" id="IPR036955">
    <property type="entry name" value="AP2/ERF_dom_sf"/>
</dbReference>
<keyword evidence="6" id="KW-0539">Nucleus</keyword>
<comment type="similarity">
    <text evidence="7">Belongs to the AP2/ERF transcription factor family. ERF subfamily.</text>
</comment>
<accession>A0A8T2TSM2</accession>
<organism evidence="10 11">
    <name type="scientific">Ceratopteris richardii</name>
    <name type="common">Triangle waterfern</name>
    <dbReference type="NCBI Taxonomy" id="49495"/>
    <lineage>
        <taxon>Eukaryota</taxon>
        <taxon>Viridiplantae</taxon>
        <taxon>Streptophyta</taxon>
        <taxon>Embryophyta</taxon>
        <taxon>Tracheophyta</taxon>
        <taxon>Polypodiopsida</taxon>
        <taxon>Polypodiidae</taxon>
        <taxon>Polypodiales</taxon>
        <taxon>Pteridineae</taxon>
        <taxon>Pteridaceae</taxon>
        <taxon>Parkerioideae</taxon>
        <taxon>Ceratopteris</taxon>
    </lineage>
</organism>
<dbReference type="Gene3D" id="3.30.730.10">
    <property type="entry name" value="AP2/ERF domain"/>
    <property type="match status" value="1"/>
</dbReference>
<dbReference type="Pfam" id="PF00847">
    <property type="entry name" value="AP2"/>
    <property type="match status" value="1"/>
</dbReference>
<dbReference type="PANTHER" id="PTHR31985:SF273">
    <property type="entry name" value="ETHYLENE-RESPONSIVE TRANSCRIPTION FACTOR ERF017"/>
    <property type="match status" value="1"/>
</dbReference>
<evidence type="ECO:0000256" key="6">
    <source>
        <dbReference type="ARBA" id="ARBA00023242"/>
    </source>
</evidence>
<keyword evidence="5" id="KW-0804">Transcription</keyword>
<dbReference type="FunFam" id="3.30.730.10:FF:000001">
    <property type="entry name" value="Ethylene-responsive transcription factor 2"/>
    <property type="match status" value="1"/>
</dbReference>
<evidence type="ECO:0000256" key="5">
    <source>
        <dbReference type="ARBA" id="ARBA00023163"/>
    </source>
</evidence>
<keyword evidence="2" id="KW-0805">Transcription regulation</keyword>
<dbReference type="InterPro" id="IPR051032">
    <property type="entry name" value="AP2/ERF_TF_ERF_subfamily"/>
</dbReference>
<evidence type="ECO:0000256" key="4">
    <source>
        <dbReference type="ARBA" id="ARBA00023159"/>
    </source>
</evidence>
<feature type="compositionally biased region" description="Low complexity" evidence="8">
    <location>
        <begin position="154"/>
        <end position="173"/>
    </location>
</feature>
<feature type="compositionally biased region" description="Polar residues" evidence="8">
    <location>
        <begin position="132"/>
        <end position="142"/>
    </location>
</feature>
<dbReference type="PANTHER" id="PTHR31985">
    <property type="entry name" value="ETHYLENE-RESPONSIVE TRANSCRIPTION FACTOR ERF042-RELATED"/>
    <property type="match status" value="1"/>
</dbReference>
<gene>
    <name evidence="10" type="ORF">KP509_12G059900</name>
</gene>
<dbReference type="Proteomes" id="UP000825935">
    <property type="component" value="Chromosome 12"/>
</dbReference>
<dbReference type="OrthoDB" id="1918918at2759"/>
<evidence type="ECO:0000313" key="10">
    <source>
        <dbReference type="EMBL" id="KAH7423529.1"/>
    </source>
</evidence>
<evidence type="ECO:0000256" key="7">
    <source>
        <dbReference type="ARBA" id="ARBA00024343"/>
    </source>
</evidence>
<dbReference type="InterPro" id="IPR016177">
    <property type="entry name" value="DNA-bd_dom_sf"/>
</dbReference>
<dbReference type="CDD" id="cd00018">
    <property type="entry name" value="AP2"/>
    <property type="match status" value="1"/>
</dbReference>